<proteinExistence type="predicted"/>
<name>A0A371EX85_MUCPR</name>
<comment type="caution">
    <text evidence="1">The sequence shown here is derived from an EMBL/GenBank/DDBJ whole genome shotgun (WGS) entry which is preliminary data.</text>
</comment>
<gene>
    <name evidence="1" type="ORF">CR513_50076</name>
</gene>
<evidence type="ECO:0000313" key="2">
    <source>
        <dbReference type="Proteomes" id="UP000257109"/>
    </source>
</evidence>
<protein>
    <submittedName>
        <fullName evidence="1">Uncharacterized protein</fullName>
    </submittedName>
</protein>
<dbReference type="AlphaFoldDB" id="A0A371EX85"/>
<feature type="non-terminal residue" evidence="1">
    <location>
        <position position="1"/>
    </location>
</feature>
<dbReference type="Proteomes" id="UP000257109">
    <property type="component" value="Unassembled WGS sequence"/>
</dbReference>
<reference evidence="1" key="1">
    <citation type="submission" date="2018-05" db="EMBL/GenBank/DDBJ databases">
        <title>Draft genome of Mucuna pruriens seed.</title>
        <authorList>
            <person name="Nnadi N.E."/>
            <person name="Vos R."/>
            <person name="Hasami M.H."/>
            <person name="Devisetty U.K."/>
            <person name="Aguiy J.C."/>
        </authorList>
    </citation>
    <scope>NUCLEOTIDE SEQUENCE [LARGE SCALE GENOMIC DNA]</scope>
    <source>
        <strain evidence="1">JCA_2017</strain>
    </source>
</reference>
<organism evidence="1 2">
    <name type="scientific">Mucuna pruriens</name>
    <name type="common">Velvet bean</name>
    <name type="synonym">Dolichos pruriens</name>
    <dbReference type="NCBI Taxonomy" id="157652"/>
    <lineage>
        <taxon>Eukaryota</taxon>
        <taxon>Viridiplantae</taxon>
        <taxon>Streptophyta</taxon>
        <taxon>Embryophyta</taxon>
        <taxon>Tracheophyta</taxon>
        <taxon>Spermatophyta</taxon>
        <taxon>Magnoliopsida</taxon>
        <taxon>eudicotyledons</taxon>
        <taxon>Gunneridae</taxon>
        <taxon>Pentapetalae</taxon>
        <taxon>rosids</taxon>
        <taxon>fabids</taxon>
        <taxon>Fabales</taxon>
        <taxon>Fabaceae</taxon>
        <taxon>Papilionoideae</taxon>
        <taxon>50 kb inversion clade</taxon>
        <taxon>NPAAA clade</taxon>
        <taxon>indigoferoid/millettioid clade</taxon>
        <taxon>Phaseoleae</taxon>
        <taxon>Mucuna</taxon>
    </lineage>
</organism>
<sequence length="75" mass="8124">MGEKKLMISMPLPVEYIERDEEALETSFQTLEIMGTTSAEVEVGGLKPSKAAIMAAKMLIDNGIAKPITLQENLG</sequence>
<dbReference type="EMBL" id="QJKJ01011616">
    <property type="protein sequence ID" value="RDX70652.1"/>
    <property type="molecule type" value="Genomic_DNA"/>
</dbReference>
<dbReference type="OrthoDB" id="1095202at2759"/>
<accession>A0A371EX85</accession>
<evidence type="ECO:0000313" key="1">
    <source>
        <dbReference type="EMBL" id="RDX70652.1"/>
    </source>
</evidence>
<keyword evidence="2" id="KW-1185">Reference proteome</keyword>